<dbReference type="STRING" id="4572.M7ZSE5"/>
<dbReference type="CDD" id="cd07214">
    <property type="entry name" value="Pat17_isozyme_like"/>
    <property type="match status" value="1"/>
</dbReference>
<organism evidence="9">
    <name type="scientific">Triticum urartu</name>
    <name type="common">Red wild einkorn</name>
    <name type="synonym">Crithodium urartu</name>
    <dbReference type="NCBI Taxonomy" id="4572"/>
    <lineage>
        <taxon>Eukaryota</taxon>
        <taxon>Viridiplantae</taxon>
        <taxon>Streptophyta</taxon>
        <taxon>Embryophyta</taxon>
        <taxon>Tracheophyta</taxon>
        <taxon>Spermatophyta</taxon>
        <taxon>Magnoliopsida</taxon>
        <taxon>Liliopsida</taxon>
        <taxon>Poales</taxon>
        <taxon>Poaceae</taxon>
        <taxon>BOP clade</taxon>
        <taxon>Pooideae</taxon>
        <taxon>Triticodae</taxon>
        <taxon>Triticeae</taxon>
        <taxon>Triticinae</taxon>
        <taxon>Triticum</taxon>
    </lineage>
</organism>
<reference evidence="9" key="1">
    <citation type="journal article" date="2013" name="Nature">
        <title>Draft genome of the wheat A-genome progenitor Triticum urartu.</title>
        <authorList>
            <person name="Ling H.Q."/>
            <person name="Zhao S."/>
            <person name="Liu D."/>
            <person name="Wang J."/>
            <person name="Sun H."/>
            <person name="Zhang C."/>
            <person name="Fan H."/>
            <person name="Li D."/>
            <person name="Dong L."/>
            <person name="Tao Y."/>
            <person name="Gao C."/>
            <person name="Wu H."/>
            <person name="Li Y."/>
            <person name="Cui Y."/>
            <person name="Guo X."/>
            <person name="Zheng S."/>
            <person name="Wang B."/>
            <person name="Yu K."/>
            <person name="Liang Q."/>
            <person name="Yang W."/>
            <person name="Lou X."/>
            <person name="Chen J."/>
            <person name="Feng M."/>
            <person name="Jian J."/>
            <person name="Zhang X."/>
            <person name="Luo G."/>
            <person name="Jiang Y."/>
            <person name="Liu J."/>
            <person name="Wang Z."/>
            <person name="Sha Y."/>
            <person name="Zhang B."/>
            <person name="Wu H."/>
            <person name="Tang D."/>
            <person name="Shen Q."/>
            <person name="Xue P."/>
            <person name="Zou S."/>
            <person name="Wang X."/>
            <person name="Liu X."/>
            <person name="Wang F."/>
            <person name="Yang Y."/>
            <person name="An X."/>
            <person name="Dong Z."/>
            <person name="Zhang K."/>
            <person name="Zhang X."/>
            <person name="Luo M.C."/>
            <person name="Dvorak J."/>
            <person name="Tong Y."/>
            <person name="Wang J."/>
            <person name="Yang H."/>
            <person name="Li Z."/>
            <person name="Wang D."/>
            <person name="Zhang A."/>
            <person name="Wang J."/>
        </authorList>
    </citation>
    <scope>NUCLEOTIDE SEQUENCE</scope>
</reference>
<feature type="short sequence motif" description="DGA/G" evidence="7">
    <location>
        <begin position="235"/>
        <end position="237"/>
    </location>
</feature>
<keyword evidence="4 7" id="KW-0442">Lipid degradation</keyword>
<evidence type="ECO:0000256" key="3">
    <source>
        <dbReference type="ARBA" id="ARBA00022821"/>
    </source>
</evidence>
<feature type="active site" description="Nucleophile" evidence="7">
    <location>
        <position position="66"/>
    </location>
</feature>
<protein>
    <recommendedName>
        <fullName evidence="8">Patatin</fullName>
        <ecNumber evidence="8">3.1.1.-</ecNumber>
    </recommendedName>
</protein>
<dbReference type="SUPFAM" id="SSF52151">
    <property type="entry name" value="FabD/lysophospholipase-like"/>
    <property type="match status" value="1"/>
</dbReference>
<keyword evidence="5 7" id="KW-0443">Lipid metabolism</keyword>
<dbReference type="FunFam" id="3.40.1090.10:FF:000005">
    <property type="entry name" value="Patatin"/>
    <property type="match status" value="1"/>
</dbReference>
<feature type="short sequence motif" description="GXSXG" evidence="7">
    <location>
        <begin position="64"/>
        <end position="68"/>
    </location>
</feature>
<dbReference type="GO" id="GO:0047372">
    <property type="term" value="F:monoacylglycerol lipase activity"/>
    <property type="evidence" value="ECO:0007669"/>
    <property type="project" value="TreeGrafter"/>
</dbReference>
<evidence type="ECO:0000256" key="6">
    <source>
        <dbReference type="ARBA" id="ARBA00025642"/>
    </source>
</evidence>
<keyword evidence="2 7" id="KW-0378">Hydrolase</keyword>
<dbReference type="OMA" id="KDVCRAT"/>
<evidence type="ECO:0000256" key="5">
    <source>
        <dbReference type="ARBA" id="ARBA00023098"/>
    </source>
</evidence>
<comment type="function">
    <text evidence="8">Lipolytic acyl hydrolase (LAH).</text>
</comment>
<evidence type="ECO:0000256" key="2">
    <source>
        <dbReference type="ARBA" id="ARBA00022801"/>
    </source>
</evidence>
<dbReference type="GO" id="GO:0016042">
    <property type="term" value="P:lipid catabolic process"/>
    <property type="evidence" value="ECO:0007669"/>
    <property type="project" value="UniProtKB-UniRule"/>
</dbReference>
<keyword evidence="3" id="KW-0611">Plant defense</keyword>
<dbReference type="GO" id="GO:0004620">
    <property type="term" value="F:phospholipase activity"/>
    <property type="evidence" value="ECO:0007669"/>
    <property type="project" value="TreeGrafter"/>
</dbReference>
<dbReference type="PANTHER" id="PTHR32176">
    <property type="entry name" value="XYLOSE ISOMERASE"/>
    <property type="match status" value="1"/>
</dbReference>
<dbReference type="PROSITE" id="PS51635">
    <property type="entry name" value="PNPLA"/>
    <property type="match status" value="1"/>
</dbReference>
<evidence type="ECO:0000256" key="1">
    <source>
        <dbReference type="ARBA" id="ARBA00010240"/>
    </source>
</evidence>
<dbReference type="AlphaFoldDB" id="M7ZSE5"/>
<feature type="active site" description="Proton acceptor" evidence="7">
    <location>
        <position position="235"/>
    </location>
</feature>
<dbReference type="Pfam" id="PF01734">
    <property type="entry name" value="Patatin"/>
    <property type="match status" value="1"/>
</dbReference>
<dbReference type="GO" id="GO:0006952">
    <property type="term" value="P:defense response"/>
    <property type="evidence" value="ECO:0007669"/>
    <property type="project" value="UniProtKB-KW"/>
</dbReference>
<feature type="short sequence motif" description="GXGXXG" evidence="7">
    <location>
        <begin position="26"/>
        <end position="31"/>
    </location>
</feature>
<evidence type="ECO:0000313" key="9">
    <source>
        <dbReference type="EMBL" id="EMS66123.1"/>
    </source>
</evidence>
<dbReference type="EMBL" id="KD035484">
    <property type="protein sequence ID" value="EMS66123.1"/>
    <property type="molecule type" value="Genomic_DNA"/>
</dbReference>
<name>M7ZSE5_TRIUA</name>
<dbReference type="Gene3D" id="3.40.1090.10">
    <property type="entry name" value="Cytosolic phospholipase A2 catalytic domain"/>
    <property type="match status" value="1"/>
</dbReference>
<comment type="function">
    <text evidence="6">Possesses non-specific lipolytic acyl hydrolase (LAH) activity. Hydrolyzes phospholipids as well as galactolipids. May play a role in disease resistance.</text>
</comment>
<comment type="domain">
    <text evidence="8">The nitrogen atoms of the two glycine residues in the GGXR motif define the oxyanion hole, and stabilize the oxyanion that forms during the nucleophilic attack by the catalytic serine during substrate cleavage.</text>
</comment>
<accession>M7ZSE5</accession>
<dbReference type="EC" id="3.1.1.-" evidence="8"/>
<gene>
    <name evidence="9" type="ORF">TRIUR3_16341</name>
</gene>
<sequence>METGKHILCRQPPTYGNLITILSIDGGGIRGIIPAVALAFLESELQKLDGEEARLADYFDVIAGTSTGGLVTAMLTAPNKKRRPLFAAKDIQAFYMNHAPRIFPQLRGAFGRIMGILRSLSGPYYDGKYLHEVVRKKLGSARLHQTLTNVVIPTFDIKRLQPTIFSSYEVSLFSSLSNLSGDLIMMVKKKKKKNTMNALLSDICISTSAAPTYLPAHYFKTEDSHGNIKEFNLIDGGVAANNPALVAIGEVSKQIFKQDPDFFPIKPMDYGRFLVISLGTGSSKFEEKYDAQKAKSWGVLDWLLSSGSTPLVDIFTRASADMVDIHIASVFKALHSEQNYLRIQDDNLRGTLSSVDVATKDNLEKLVNVGEMLLKKPVSRANLETGQMVPACSDIEETNEEALKR</sequence>
<dbReference type="eggNOG" id="KOG0513">
    <property type="taxonomic scope" value="Eukaryota"/>
</dbReference>
<evidence type="ECO:0000256" key="7">
    <source>
        <dbReference type="PROSITE-ProRule" id="PRU01161"/>
    </source>
</evidence>
<proteinExistence type="inferred from homology"/>
<comment type="similarity">
    <text evidence="1 8">Belongs to the patatin family.</text>
</comment>
<dbReference type="InterPro" id="IPR002641">
    <property type="entry name" value="PNPLA_dom"/>
</dbReference>
<evidence type="ECO:0000256" key="8">
    <source>
        <dbReference type="RuleBase" id="RU361262"/>
    </source>
</evidence>
<evidence type="ECO:0000256" key="4">
    <source>
        <dbReference type="ARBA" id="ARBA00022963"/>
    </source>
</evidence>
<dbReference type="PANTHER" id="PTHR32176:SF120">
    <property type="entry name" value="PATATIN"/>
    <property type="match status" value="1"/>
</dbReference>
<dbReference type="InterPro" id="IPR016035">
    <property type="entry name" value="Acyl_Trfase/lysoPLipase"/>
</dbReference>